<dbReference type="STRING" id="1789224.BFG52_05685"/>
<dbReference type="InterPro" id="IPR019887">
    <property type="entry name" value="Tscrpt_reg_AsnC/Lrp_C"/>
</dbReference>
<feature type="domain" description="Transcription regulator AsnC/Lrp ligand binding" evidence="1">
    <location>
        <begin position="231"/>
        <end position="300"/>
    </location>
</feature>
<dbReference type="InterPro" id="IPR036388">
    <property type="entry name" value="WH-like_DNA-bd_sf"/>
</dbReference>
<dbReference type="RefSeq" id="WP_067553478.1">
    <property type="nucleotide sequence ID" value="NZ_CP016895.1"/>
</dbReference>
<evidence type="ECO:0000313" key="2">
    <source>
        <dbReference type="EMBL" id="AOA57892.1"/>
    </source>
</evidence>
<sequence>MNELLTLDEIDIACMNALMQNPRGSWRELSLACDIPEKKLSRRISKLIDDQIIRTSIELNPIVVNKGFTVHVWMSVKFGKEQQIAQFLAQRPEVRIVFLTTGLADIFLEIGLEKQTQLALWMQDFVAQIPDIHTVETQVVLKPFSWASKPKNHLLNTTTAQKIRHITADERSLIHVLSHDGRISIKSLAEQIGMTEHKTQKLLNDLLQDEVFNIRIDFEPSLLGFNTEAIILVQSRPEHAQHIAQALTASPYTRCLFGMSGEAQFFWHVLCKDQADLWQLTIDELGQLEGIQSYSTNMITNAYKRAGFMRKGLKIQLS</sequence>
<organism evidence="2 3">
    <name type="scientific">Acinetobacter larvae</name>
    <dbReference type="NCBI Taxonomy" id="1789224"/>
    <lineage>
        <taxon>Bacteria</taxon>
        <taxon>Pseudomonadati</taxon>
        <taxon>Pseudomonadota</taxon>
        <taxon>Gammaproteobacteria</taxon>
        <taxon>Moraxellales</taxon>
        <taxon>Moraxellaceae</taxon>
        <taxon>Acinetobacter</taxon>
    </lineage>
</organism>
<dbReference type="GO" id="GO:0005829">
    <property type="term" value="C:cytosol"/>
    <property type="evidence" value="ECO:0007669"/>
    <property type="project" value="TreeGrafter"/>
</dbReference>
<dbReference type="OrthoDB" id="1094536at2"/>
<dbReference type="PANTHER" id="PTHR30154">
    <property type="entry name" value="LEUCINE-RESPONSIVE REGULATORY PROTEIN"/>
    <property type="match status" value="1"/>
</dbReference>
<dbReference type="Proteomes" id="UP000093391">
    <property type="component" value="Chromosome"/>
</dbReference>
<dbReference type="Pfam" id="PF01037">
    <property type="entry name" value="AsnC_trans_reg"/>
    <property type="match status" value="2"/>
</dbReference>
<dbReference type="SMART" id="SM00344">
    <property type="entry name" value="HTH_ASNC"/>
    <property type="match status" value="1"/>
</dbReference>
<keyword evidence="3" id="KW-1185">Reference proteome</keyword>
<evidence type="ECO:0000313" key="3">
    <source>
        <dbReference type="Proteomes" id="UP000093391"/>
    </source>
</evidence>
<name>A0A1B2LY62_9GAMM</name>
<dbReference type="AlphaFoldDB" id="A0A1B2LY62"/>
<evidence type="ECO:0000259" key="1">
    <source>
        <dbReference type="Pfam" id="PF01037"/>
    </source>
</evidence>
<dbReference type="Gene3D" id="3.30.70.920">
    <property type="match status" value="2"/>
</dbReference>
<feature type="domain" description="Transcription regulator AsnC/Lrp ligand binding" evidence="1">
    <location>
        <begin position="73"/>
        <end position="142"/>
    </location>
</feature>
<proteinExistence type="predicted"/>
<dbReference type="Pfam" id="PF13412">
    <property type="entry name" value="HTH_24"/>
    <property type="match status" value="1"/>
</dbReference>
<protein>
    <recommendedName>
        <fullName evidence="1">Transcription regulator AsnC/Lrp ligand binding domain-containing protein</fullName>
    </recommendedName>
</protein>
<reference evidence="2 3" key="1">
    <citation type="submission" date="2016-08" db="EMBL/GenBank/DDBJ databases">
        <authorList>
            <person name="Seilhamer J.J."/>
        </authorList>
    </citation>
    <scope>NUCLEOTIDE SEQUENCE [LARGE SCALE GENOMIC DNA]</scope>
    <source>
        <strain evidence="2 3">BRTC-1</strain>
    </source>
</reference>
<dbReference type="PANTHER" id="PTHR30154:SF34">
    <property type="entry name" value="TRANSCRIPTIONAL REGULATOR AZLB"/>
    <property type="match status" value="1"/>
</dbReference>
<accession>A0A1B2LY62</accession>
<gene>
    <name evidence="2" type="ORF">BFG52_05685</name>
</gene>
<dbReference type="SUPFAM" id="SSF54909">
    <property type="entry name" value="Dimeric alpha+beta barrel"/>
    <property type="match status" value="2"/>
</dbReference>
<dbReference type="SUPFAM" id="SSF46785">
    <property type="entry name" value="Winged helix' DNA-binding domain"/>
    <property type="match status" value="1"/>
</dbReference>
<dbReference type="InterPro" id="IPR019888">
    <property type="entry name" value="Tscrpt_reg_AsnC-like"/>
</dbReference>
<dbReference type="EMBL" id="CP016895">
    <property type="protein sequence ID" value="AOA57892.1"/>
    <property type="molecule type" value="Genomic_DNA"/>
</dbReference>
<dbReference type="GO" id="GO:0043200">
    <property type="term" value="P:response to amino acid"/>
    <property type="evidence" value="ECO:0007669"/>
    <property type="project" value="TreeGrafter"/>
</dbReference>
<dbReference type="KEGG" id="ala:BFG52_05685"/>
<dbReference type="InterPro" id="IPR036390">
    <property type="entry name" value="WH_DNA-bd_sf"/>
</dbReference>
<dbReference type="InterPro" id="IPR011008">
    <property type="entry name" value="Dimeric_a/b-barrel"/>
</dbReference>
<dbReference type="Gene3D" id="1.10.10.10">
    <property type="entry name" value="Winged helix-like DNA-binding domain superfamily/Winged helix DNA-binding domain"/>
    <property type="match status" value="1"/>
</dbReference>
<dbReference type="GO" id="GO:0043565">
    <property type="term" value="F:sequence-specific DNA binding"/>
    <property type="evidence" value="ECO:0007669"/>
    <property type="project" value="TreeGrafter"/>
</dbReference>